<dbReference type="EMBL" id="JAGMVJ010000019">
    <property type="protein sequence ID" value="KAH7076173.1"/>
    <property type="molecule type" value="Genomic_DNA"/>
</dbReference>
<keyword evidence="3" id="KW-1185">Reference proteome</keyword>
<evidence type="ECO:0000313" key="2">
    <source>
        <dbReference type="EMBL" id="KAH7076173.1"/>
    </source>
</evidence>
<protein>
    <recommendedName>
        <fullName evidence="4">Secreted protein</fullName>
    </recommendedName>
</protein>
<name>A0A8K0VUS4_9PLEO</name>
<feature type="chain" id="PRO_5035460670" description="Secreted protein" evidence="1">
    <location>
        <begin position="33"/>
        <end position="116"/>
    </location>
</feature>
<gene>
    <name evidence="2" type="ORF">FB567DRAFT_553131</name>
</gene>
<evidence type="ECO:0000256" key="1">
    <source>
        <dbReference type="SAM" id="SignalP"/>
    </source>
</evidence>
<comment type="caution">
    <text evidence="2">The sequence shown here is derived from an EMBL/GenBank/DDBJ whole genome shotgun (WGS) entry which is preliminary data.</text>
</comment>
<accession>A0A8K0VUS4</accession>
<feature type="signal peptide" evidence="1">
    <location>
        <begin position="1"/>
        <end position="32"/>
    </location>
</feature>
<reference evidence="2" key="1">
    <citation type="journal article" date="2021" name="Nat. Commun.">
        <title>Genetic determinants of endophytism in the Arabidopsis root mycobiome.</title>
        <authorList>
            <person name="Mesny F."/>
            <person name="Miyauchi S."/>
            <person name="Thiergart T."/>
            <person name="Pickel B."/>
            <person name="Atanasova L."/>
            <person name="Karlsson M."/>
            <person name="Huettel B."/>
            <person name="Barry K.W."/>
            <person name="Haridas S."/>
            <person name="Chen C."/>
            <person name="Bauer D."/>
            <person name="Andreopoulos W."/>
            <person name="Pangilinan J."/>
            <person name="LaButti K."/>
            <person name="Riley R."/>
            <person name="Lipzen A."/>
            <person name="Clum A."/>
            <person name="Drula E."/>
            <person name="Henrissat B."/>
            <person name="Kohler A."/>
            <person name="Grigoriev I.V."/>
            <person name="Martin F.M."/>
            <person name="Hacquard S."/>
        </authorList>
    </citation>
    <scope>NUCLEOTIDE SEQUENCE</scope>
    <source>
        <strain evidence="2">MPI-SDFR-AT-0120</strain>
    </source>
</reference>
<proteinExistence type="predicted"/>
<evidence type="ECO:0000313" key="3">
    <source>
        <dbReference type="Proteomes" id="UP000813461"/>
    </source>
</evidence>
<evidence type="ECO:0008006" key="4">
    <source>
        <dbReference type="Google" id="ProtNLM"/>
    </source>
</evidence>
<dbReference type="Proteomes" id="UP000813461">
    <property type="component" value="Unassembled WGS sequence"/>
</dbReference>
<sequence>MSSGARRSCEPSASATCATAALLKLCAVVASADTPHPNTASLKCEAMPPENTLDWLAAPPVQRASRSCTRRDEARLLSPLDAAISEGFWHASPFYGALLTVARAYAWPYLQPWADR</sequence>
<organism evidence="2 3">
    <name type="scientific">Paraphoma chrysanthemicola</name>
    <dbReference type="NCBI Taxonomy" id="798071"/>
    <lineage>
        <taxon>Eukaryota</taxon>
        <taxon>Fungi</taxon>
        <taxon>Dikarya</taxon>
        <taxon>Ascomycota</taxon>
        <taxon>Pezizomycotina</taxon>
        <taxon>Dothideomycetes</taxon>
        <taxon>Pleosporomycetidae</taxon>
        <taxon>Pleosporales</taxon>
        <taxon>Pleosporineae</taxon>
        <taxon>Phaeosphaeriaceae</taxon>
        <taxon>Paraphoma</taxon>
    </lineage>
</organism>
<dbReference type="AlphaFoldDB" id="A0A8K0VUS4"/>
<keyword evidence="1" id="KW-0732">Signal</keyword>